<dbReference type="Proteomes" id="UP000005436">
    <property type="component" value="Chromosome"/>
</dbReference>
<proteinExistence type="inferred from homology"/>
<keyword evidence="2" id="KW-0560">Oxidoreductase</keyword>
<evidence type="ECO:0000313" key="4">
    <source>
        <dbReference type="EMBL" id="AEW19840.1"/>
    </source>
</evidence>
<dbReference type="AlphaFoldDB" id="G8UHQ4"/>
<dbReference type="KEGG" id="tfo:BFO_1071"/>
<dbReference type="eggNOG" id="COG1028">
    <property type="taxonomic scope" value="Bacteria"/>
</dbReference>
<dbReference type="HOGENOM" id="CLU_010194_1_0_10"/>
<gene>
    <name evidence="4" type="ordered locus">BFO_1071</name>
</gene>
<reference evidence="5" key="1">
    <citation type="submission" date="2011-12" db="EMBL/GenBank/DDBJ databases">
        <title>Complete sequence of Tannerella forsythia ATCC 43037.</title>
        <authorList>
            <person name="Dewhirst F."/>
            <person name="Tanner A."/>
            <person name="Izard J."/>
            <person name="Brinkac L."/>
            <person name="Durkin A.S."/>
            <person name="Hostetler J."/>
            <person name="Shetty J."/>
            <person name="Torralba M."/>
            <person name="Gill S."/>
            <person name="Nelson K."/>
        </authorList>
    </citation>
    <scope>NUCLEOTIDE SEQUENCE [LARGE SCALE GENOMIC DNA]</scope>
    <source>
        <strain evidence="5">ATCC 43037 / JCM 10827 / CCUG 33226 / KCTC 5666 / FDC 338</strain>
    </source>
</reference>
<evidence type="ECO:0000313" key="5">
    <source>
        <dbReference type="Proteomes" id="UP000005436"/>
    </source>
</evidence>
<keyword evidence="5" id="KW-1185">Reference proteome</keyword>
<feature type="domain" description="Ketoreductase" evidence="3">
    <location>
        <begin position="11"/>
        <end position="175"/>
    </location>
</feature>
<dbReference type="InterPro" id="IPR051122">
    <property type="entry name" value="SDR_DHRS6-like"/>
</dbReference>
<dbReference type="GO" id="GO:0016491">
    <property type="term" value="F:oxidoreductase activity"/>
    <property type="evidence" value="ECO:0007669"/>
    <property type="project" value="UniProtKB-KW"/>
</dbReference>
<comment type="similarity">
    <text evidence="1">Belongs to the short-chain dehydrogenases/reductases (SDR) family.</text>
</comment>
<sequence>MEQNPFSLSNKTVLVTGASSGIGRAISIRCSEMGANIILTARNQSRLQETLYQMSGKNHIELAADLTDKASMDNLVEQLPDLDGIVHCAGVNHRIVTKLIEPADIEQTISPNLVAPILLQTALLKAKKIKKEASIVFIASRAAYAPSVGNALYSASKGAMISYAKVLALELAPRQIRVNCICPAMVLTNMISNIGFNHDKLNEAQQKYPLKRYGTPDDIAYLSIYLLSSKSSWMTGSCIDITGGGEGVL</sequence>
<dbReference type="STRING" id="203275.BFO_1071"/>
<evidence type="ECO:0000256" key="1">
    <source>
        <dbReference type="ARBA" id="ARBA00006484"/>
    </source>
</evidence>
<dbReference type="InterPro" id="IPR002347">
    <property type="entry name" value="SDR_fam"/>
</dbReference>
<evidence type="ECO:0000256" key="2">
    <source>
        <dbReference type="ARBA" id="ARBA00023002"/>
    </source>
</evidence>
<dbReference type="FunFam" id="3.40.50.720:FF:000084">
    <property type="entry name" value="Short-chain dehydrogenase reductase"/>
    <property type="match status" value="1"/>
</dbReference>
<organism evidence="4 5">
    <name type="scientific">Tannerella forsythia (strain ATCC 43037 / JCM 10827 / CCUG 21028 A / KCTC 5666 / FDC 338)</name>
    <name type="common">Bacteroides forsythus</name>
    <dbReference type="NCBI Taxonomy" id="203275"/>
    <lineage>
        <taxon>Bacteria</taxon>
        <taxon>Pseudomonadati</taxon>
        <taxon>Bacteroidota</taxon>
        <taxon>Bacteroidia</taxon>
        <taxon>Bacteroidales</taxon>
        <taxon>Tannerellaceae</taxon>
        <taxon>Tannerella</taxon>
    </lineage>
</organism>
<dbReference type="SMART" id="SM00822">
    <property type="entry name" value="PKS_KR"/>
    <property type="match status" value="1"/>
</dbReference>
<protein>
    <submittedName>
        <fullName evidence="4">Oxidoreductase, short chain dehydrogenase/reductase family protein</fullName>
    </submittedName>
</protein>
<dbReference type="PANTHER" id="PTHR43477">
    <property type="entry name" value="DIHYDROANTICAPSIN 7-DEHYDROGENASE"/>
    <property type="match status" value="1"/>
</dbReference>
<dbReference type="InterPro" id="IPR036291">
    <property type="entry name" value="NAD(P)-bd_dom_sf"/>
</dbReference>
<dbReference type="PRINTS" id="PR00081">
    <property type="entry name" value="GDHRDH"/>
</dbReference>
<dbReference type="GeneID" id="34758327"/>
<dbReference type="RefSeq" id="WP_014224486.1">
    <property type="nucleotide sequence ID" value="NC_016610.1"/>
</dbReference>
<dbReference type="Gene3D" id="3.40.50.720">
    <property type="entry name" value="NAD(P)-binding Rossmann-like Domain"/>
    <property type="match status" value="1"/>
</dbReference>
<dbReference type="PANTHER" id="PTHR43477:SF1">
    <property type="entry name" value="DIHYDROANTICAPSIN 7-DEHYDROGENASE"/>
    <property type="match status" value="1"/>
</dbReference>
<dbReference type="CDD" id="cd05233">
    <property type="entry name" value="SDR_c"/>
    <property type="match status" value="1"/>
</dbReference>
<dbReference type="EMBL" id="CP003191">
    <property type="protein sequence ID" value="AEW19840.1"/>
    <property type="molecule type" value="Genomic_DNA"/>
</dbReference>
<dbReference type="SMR" id="G8UHQ4"/>
<dbReference type="InterPro" id="IPR057326">
    <property type="entry name" value="KR_dom"/>
</dbReference>
<accession>G8UHQ4</accession>
<dbReference type="PATRIC" id="fig|203275.8.peg.961"/>
<evidence type="ECO:0000259" key="3">
    <source>
        <dbReference type="SMART" id="SM00822"/>
    </source>
</evidence>
<dbReference type="SUPFAM" id="SSF51735">
    <property type="entry name" value="NAD(P)-binding Rossmann-fold domains"/>
    <property type="match status" value="1"/>
</dbReference>
<dbReference type="Pfam" id="PF13561">
    <property type="entry name" value="adh_short_C2"/>
    <property type="match status" value="1"/>
</dbReference>
<dbReference type="InterPro" id="IPR020904">
    <property type="entry name" value="Sc_DH/Rdtase_CS"/>
</dbReference>
<name>G8UHQ4_TANFA</name>
<dbReference type="PROSITE" id="PS00061">
    <property type="entry name" value="ADH_SHORT"/>
    <property type="match status" value="1"/>
</dbReference>